<dbReference type="EMBL" id="CAJVPW010019863">
    <property type="protein sequence ID" value="CAG8687005.1"/>
    <property type="molecule type" value="Genomic_DNA"/>
</dbReference>
<protein>
    <submittedName>
        <fullName evidence="1">9000_t:CDS:1</fullName>
    </submittedName>
</protein>
<organism evidence="1 2">
    <name type="scientific">Cetraspora pellucida</name>
    <dbReference type="NCBI Taxonomy" id="1433469"/>
    <lineage>
        <taxon>Eukaryota</taxon>
        <taxon>Fungi</taxon>
        <taxon>Fungi incertae sedis</taxon>
        <taxon>Mucoromycota</taxon>
        <taxon>Glomeromycotina</taxon>
        <taxon>Glomeromycetes</taxon>
        <taxon>Diversisporales</taxon>
        <taxon>Gigasporaceae</taxon>
        <taxon>Cetraspora</taxon>
    </lineage>
</organism>
<name>A0ACA9P3C1_9GLOM</name>
<sequence length="55" mass="6295">MAQDEYCSYLISLDSQSECSYLIPPGPQDECSYLIPPDLLATYNEQVDQLYNEMP</sequence>
<keyword evidence="2" id="KW-1185">Reference proteome</keyword>
<evidence type="ECO:0000313" key="1">
    <source>
        <dbReference type="EMBL" id="CAG8687005.1"/>
    </source>
</evidence>
<feature type="non-terminal residue" evidence="1">
    <location>
        <position position="55"/>
    </location>
</feature>
<evidence type="ECO:0000313" key="2">
    <source>
        <dbReference type="Proteomes" id="UP000789366"/>
    </source>
</evidence>
<gene>
    <name evidence="1" type="ORF">SPELUC_LOCUS10531</name>
</gene>
<dbReference type="Proteomes" id="UP000789366">
    <property type="component" value="Unassembled WGS sequence"/>
</dbReference>
<comment type="caution">
    <text evidence="1">The sequence shown here is derived from an EMBL/GenBank/DDBJ whole genome shotgun (WGS) entry which is preliminary data.</text>
</comment>
<reference evidence="1" key="1">
    <citation type="submission" date="2021-06" db="EMBL/GenBank/DDBJ databases">
        <authorList>
            <person name="Kallberg Y."/>
            <person name="Tangrot J."/>
            <person name="Rosling A."/>
        </authorList>
    </citation>
    <scope>NUCLEOTIDE SEQUENCE</scope>
    <source>
        <strain evidence="1">28 12/20/2015</strain>
    </source>
</reference>
<proteinExistence type="predicted"/>
<accession>A0ACA9P3C1</accession>